<feature type="region of interest" description="Disordered" evidence="1">
    <location>
        <begin position="1"/>
        <end position="72"/>
    </location>
</feature>
<dbReference type="GeneID" id="37046934"/>
<dbReference type="InterPro" id="IPR021369">
    <property type="entry name" value="DUF2985"/>
</dbReference>
<evidence type="ECO:0000256" key="2">
    <source>
        <dbReference type="SAM" id="Phobius"/>
    </source>
</evidence>
<gene>
    <name evidence="3" type="ORF">FA10DRAFT_301688</name>
</gene>
<dbReference type="STRING" id="215250.A0A316YP40"/>
<dbReference type="PANTHER" id="PTHR35872">
    <property type="entry name" value="INTEGRAL MEMBRANE PROTEIN (AFU_ORTHOLOGUE AFUA_5G07110)"/>
    <property type="match status" value="1"/>
</dbReference>
<feature type="compositionally biased region" description="Basic and acidic residues" evidence="1">
    <location>
        <begin position="371"/>
        <end position="387"/>
    </location>
</feature>
<feature type="region of interest" description="Disordered" evidence="1">
    <location>
        <begin position="564"/>
        <end position="686"/>
    </location>
</feature>
<feature type="transmembrane region" description="Helical" evidence="2">
    <location>
        <begin position="731"/>
        <end position="750"/>
    </location>
</feature>
<feature type="region of interest" description="Disordered" evidence="1">
    <location>
        <begin position="94"/>
        <end position="253"/>
    </location>
</feature>
<dbReference type="InParanoid" id="A0A316YP40"/>
<feature type="compositionally biased region" description="Gly residues" evidence="1">
    <location>
        <begin position="57"/>
        <end position="68"/>
    </location>
</feature>
<feature type="compositionally biased region" description="Basic residues" evidence="1">
    <location>
        <begin position="605"/>
        <end position="616"/>
    </location>
</feature>
<feature type="compositionally biased region" description="Polar residues" evidence="1">
    <location>
        <begin position="916"/>
        <end position="928"/>
    </location>
</feature>
<proteinExistence type="predicted"/>
<feature type="transmembrane region" description="Helical" evidence="2">
    <location>
        <begin position="770"/>
        <end position="791"/>
    </location>
</feature>
<keyword evidence="2" id="KW-0472">Membrane</keyword>
<feature type="compositionally biased region" description="Polar residues" evidence="1">
    <location>
        <begin position="222"/>
        <end position="233"/>
    </location>
</feature>
<dbReference type="PANTHER" id="PTHR35872:SF2">
    <property type="entry name" value="INTEGRAL MEMBRANE PROTEIN (AFU_ORTHOLOGUE AFUA_5G07110)"/>
    <property type="match status" value="1"/>
</dbReference>
<keyword evidence="2" id="KW-0812">Transmembrane</keyword>
<keyword evidence="4" id="KW-1185">Reference proteome</keyword>
<protein>
    <recommendedName>
        <fullName evidence="5">Integral membrane protein</fullName>
    </recommendedName>
</protein>
<feature type="compositionally biased region" description="Low complexity" evidence="1">
    <location>
        <begin position="129"/>
        <end position="143"/>
    </location>
</feature>
<dbReference type="EMBL" id="KZ819636">
    <property type="protein sequence ID" value="PWN90428.1"/>
    <property type="molecule type" value="Genomic_DNA"/>
</dbReference>
<keyword evidence="2" id="KW-1133">Transmembrane helix</keyword>
<evidence type="ECO:0000313" key="3">
    <source>
        <dbReference type="EMBL" id="PWN90428.1"/>
    </source>
</evidence>
<feature type="compositionally biased region" description="Polar residues" evidence="1">
    <location>
        <begin position="144"/>
        <end position="153"/>
    </location>
</feature>
<feature type="region of interest" description="Disordered" evidence="1">
    <location>
        <begin position="352"/>
        <end position="431"/>
    </location>
</feature>
<name>A0A316YP40_9BASI</name>
<feature type="region of interest" description="Disordered" evidence="1">
    <location>
        <begin position="275"/>
        <end position="296"/>
    </location>
</feature>
<dbReference type="Proteomes" id="UP000245768">
    <property type="component" value="Unassembled WGS sequence"/>
</dbReference>
<evidence type="ECO:0000313" key="4">
    <source>
        <dbReference type="Proteomes" id="UP000245768"/>
    </source>
</evidence>
<dbReference type="AlphaFoldDB" id="A0A316YP40"/>
<feature type="compositionally biased region" description="Basic and acidic residues" evidence="1">
    <location>
        <begin position="673"/>
        <end position="686"/>
    </location>
</feature>
<feature type="region of interest" description="Disordered" evidence="1">
    <location>
        <begin position="829"/>
        <end position="859"/>
    </location>
</feature>
<feature type="compositionally biased region" description="Polar residues" evidence="1">
    <location>
        <begin position="276"/>
        <end position="289"/>
    </location>
</feature>
<accession>A0A316YP40</accession>
<evidence type="ECO:0000256" key="1">
    <source>
        <dbReference type="SAM" id="MobiDB-lite"/>
    </source>
</evidence>
<dbReference type="Pfam" id="PF11204">
    <property type="entry name" value="DUF2985"/>
    <property type="match status" value="1"/>
</dbReference>
<organism evidence="3 4">
    <name type="scientific">Acaromyces ingoldii</name>
    <dbReference type="NCBI Taxonomy" id="215250"/>
    <lineage>
        <taxon>Eukaryota</taxon>
        <taxon>Fungi</taxon>
        <taxon>Dikarya</taxon>
        <taxon>Basidiomycota</taxon>
        <taxon>Ustilaginomycotina</taxon>
        <taxon>Exobasidiomycetes</taxon>
        <taxon>Exobasidiales</taxon>
        <taxon>Cryptobasidiaceae</taxon>
        <taxon>Acaromyces</taxon>
    </lineage>
</organism>
<feature type="transmembrane region" description="Helical" evidence="2">
    <location>
        <begin position="485"/>
        <end position="507"/>
    </location>
</feature>
<dbReference type="OrthoDB" id="3365211at2759"/>
<feature type="compositionally biased region" description="Polar residues" evidence="1">
    <location>
        <begin position="647"/>
        <end position="671"/>
    </location>
</feature>
<feature type="region of interest" description="Disordered" evidence="1">
    <location>
        <begin position="871"/>
        <end position="944"/>
    </location>
</feature>
<evidence type="ECO:0008006" key="5">
    <source>
        <dbReference type="Google" id="ProtNLM"/>
    </source>
</evidence>
<reference evidence="3 4" key="1">
    <citation type="journal article" date="2018" name="Mol. Biol. Evol.">
        <title>Broad Genomic Sampling Reveals a Smut Pathogenic Ancestry of the Fungal Clade Ustilaginomycotina.</title>
        <authorList>
            <person name="Kijpornyongpan T."/>
            <person name="Mondo S.J."/>
            <person name="Barry K."/>
            <person name="Sandor L."/>
            <person name="Lee J."/>
            <person name="Lipzen A."/>
            <person name="Pangilinan J."/>
            <person name="LaButti K."/>
            <person name="Hainaut M."/>
            <person name="Henrissat B."/>
            <person name="Grigoriev I.V."/>
            <person name="Spatafora J.W."/>
            <person name="Aime M.C."/>
        </authorList>
    </citation>
    <scope>NUCLEOTIDE SEQUENCE [LARGE SCALE GENOMIC DNA]</scope>
    <source>
        <strain evidence="3 4">MCA 4198</strain>
    </source>
</reference>
<dbReference type="RefSeq" id="XP_025377626.1">
    <property type="nucleotide sequence ID" value="XM_025525018.1"/>
</dbReference>
<sequence length="944" mass="102201">MATPGRPDGPGRLPSSIRIRRHREPNSFQNLSDDEDGGSGNGEVDAMDNRANSPAGGTAGEQTEGGGAAERVAAMSAARRRYSISAVEALAYRESAANRRRPGQGDRSLPVPQLQLNGDAGAVGGRGGESNSASIPASESSPAQLGSSTSNASRPRAYSRATLGMEPALSRVSEDPGSPTAADHSNPGFDRPSTAAAIPTLHEVRSAEEAAEQDAQAPGVPSQDQGQTMTQKFLSPFTGGNKPADGVGEEGQTEKGFAAGGALAGLGGLLGRRKSNAGTAGEGSTTRASNADIDEDTHTDDVADYLDVVDPEVGALSYLSNIQNSIFVPNIPALYDRRPTHNLPRAARRRAYTVSNRGEQKQRESIASAESSRRSDHMANAMEEGRPTDIPVRPTYTDGVKPSRTRSALSRMSSAVGFGPRKEEEEVEDTYDPEHIKEWSQMDEEERNELDEHVRLLLTKKSKLKRGARGFWAFVKTPMGFIMTLYGLLITFWGSAIVIFIFGWINAGHRQRYWIEICDQILCALFAAVGLGFAPFRAVDTYRMIYIAKYHHLTWERRSKLGLGTLNDPNDLPRPIGDNQVREEGEQLASEDAQPDSLMDEHSSRHSSKHKSHKRGLLNPNRVKIPLVMPASTAHDQTPSSEHEPETSVTPGSVQTPGGNGDSTSNLSGSMQEARRKQLKRNDSIQSELVKDREDIVVLTKEEQDILEHHQRKFHASHTFYRYHETATHRAFPLDLMIVIVCLLDCHSLLQGALGGCTWGIKYTHRPTALTATLISCSLSCNAVAGLLIYIGGRRTKKREEVERRLRIALENEAKNKIERKRARLAAAKEAAEAEGLPMNGSLAPSSDGTGSEHKRHHHHSPFAAIKEGLHHQKEKAHGKLSSSKTLGSEEGLEPEARHSQTSADRLLTDPAASGKTDTSNGQLSSESNGEKSKVAPALVAGAG</sequence>